<dbReference type="OrthoDB" id="3686201at2"/>
<dbReference type="EMBL" id="SMKU01000001">
    <property type="protein sequence ID" value="TDD98093.1"/>
    <property type="molecule type" value="Genomic_DNA"/>
</dbReference>
<dbReference type="AlphaFoldDB" id="A0A4R5CIF8"/>
<reference evidence="1 2" key="1">
    <citation type="submission" date="2019-03" db="EMBL/GenBank/DDBJ databases">
        <title>Draft genome sequences of novel Actinobacteria.</title>
        <authorList>
            <person name="Sahin N."/>
            <person name="Ay H."/>
            <person name="Saygin H."/>
        </authorList>
    </citation>
    <scope>NUCLEOTIDE SEQUENCE [LARGE SCALE GENOMIC DNA]</scope>
    <source>
        <strain evidence="1 2">H3C3</strain>
    </source>
</reference>
<protein>
    <submittedName>
        <fullName evidence="1">Uncharacterized protein</fullName>
    </submittedName>
</protein>
<name>A0A4R5CIF8_9ACTN</name>
<sequence length="195" mass="21722">MMFRFDDADDRERASDGVSRYGVYLRRYPKLFADWEDNQVTGDPALFARSAWQVATSPTMAPPYLDWTAERVRSVDFTFSERDGSLIAHVQVAVPRPAALAGVQGFADWARDASWQDVRGYHLPEDAAVMRQPAMLSSTLLLFHLPATDLYLPQDAPDQVSVRDAKCAVKRLIRVLDERLAPVLAALDKTPIGGG</sequence>
<evidence type="ECO:0000313" key="2">
    <source>
        <dbReference type="Proteomes" id="UP000294513"/>
    </source>
</evidence>
<keyword evidence="2" id="KW-1185">Reference proteome</keyword>
<accession>A0A4R5CIF8</accession>
<evidence type="ECO:0000313" key="1">
    <source>
        <dbReference type="EMBL" id="TDD98093.1"/>
    </source>
</evidence>
<proteinExistence type="predicted"/>
<comment type="caution">
    <text evidence="1">The sequence shown here is derived from an EMBL/GenBank/DDBJ whole genome shotgun (WGS) entry which is preliminary data.</text>
</comment>
<gene>
    <name evidence="1" type="ORF">E1298_00020</name>
</gene>
<organism evidence="1 2">
    <name type="scientific">Actinomadura rubrisoli</name>
    <dbReference type="NCBI Taxonomy" id="2530368"/>
    <lineage>
        <taxon>Bacteria</taxon>
        <taxon>Bacillati</taxon>
        <taxon>Actinomycetota</taxon>
        <taxon>Actinomycetes</taxon>
        <taxon>Streptosporangiales</taxon>
        <taxon>Thermomonosporaceae</taxon>
        <taxon>Actinomadura</taxon>
    </lineage>
</organism>
<dbReference type="Proteomes" id="UP000294513">
    <property type="component" value="Unassembled WGS sequence"/>
</dbReference>
<dbReference type="RefSeq" id="WP_131888615.1">
    <property type="nucleotide sequence ID" value="NZ_SMKU01000001.1"/>
</dbReference>